<dbReference type="EMBL" id="ML991883">
    <property type="protein sequence ID" value="KAF2228937.1"/>
    <property type="molecule type" value="Genomic_DNA"/>
</dbReference>
<dbReference type="Gene3D" id="4.10.280.10">
    <property type="entry name" value="Helix-loop-helix DNA-binding domain"/>
    <property type="match status" value="1"/>
</dbReference>
<reference evidence="5" key="1">
    <citation type="journal article" date="2020" name="Stud. Mycol.">
        <title>101 Dothideomycetes genomes: a test case for predicting lifestyles and emergence of pathogens.</title>
        <authorList>
            <person name="Haridas S."/>
            <person name="Albert R."/>
            <person name="Binder M."/>
            <person name="Bloem J."/>
            <person name="Labutti K."/>
            <person name="Salamov A."/>
            <person name="Andreopoulos B."/>
            <person name="Baker S."/>
            <person name="Barry K."/>
            <person name="Bills G."/>
            <person name="Bluhm B."/>
            <person name="Cannon C."/>
            <person name="Castanera R."/>
            <person name="Culley D."/>
            <person name="Daum C."/>
            <person name="Ezra D."/>
            <person name="Gonzalez J."/>
            <person name="Henrissat B."/>
            <person name="Kuo A."/>
            <person name="Liang C."/>
            <person name="Lipzen A."/>
            <person name="Lutzoni F."/>
            <person name="Magnuson J."/>
            <person name="Mondo S."/>
            <person name="Nolan M."/>
            <person name="Ohm R."/>
            <person name="Pangilinan J."/>
            <person name="Park H.-J."/>
            <person name="Ramirez L."/>
            <person name="Alfaro M."/>
            <person name="Sun H."/>
            <person name="Tritt A."/>
            <person name="Yoshinaga Y."/>
            <person name="Zwiers L.-H."/>
            <person name="Turgeon B."/>
            <person name="Goodwin S."/>
            <person name="Spatafora J."/>
            <person name="Crous P."/>
            <person name="Grigoriev I."/>
        </authorList>
    </citation>
    <scope>NUCLEOTIDE SEQUENCE</scope>
    <source>
        <strain evidence="5">Tuck. ex Michener</strain>
    </source>
</reference>
<keyword evidence="1" id="KW-0238">DNA-binding</keyword>
<feature type="compositionally biased region" description="Polar residues" evidence="3">
    <location>
        <begin position="14"/>
        <end position="42"/>
    </location>
</feature>
<keyword evidence="6" id="KW-1185">Reference proteome</keyword>
<feature type="compositionally biased region" description="Basic and acidic residues" evidence="3">
    <location>
        <begin position="322"/>
        <end position="332"/>
    </location>
</feature>
<evidence type="ECO:0000313" key="5">
    <source>
        <dbReference type="EMBL" id="KAF2228937.1"/>
    </source>
</evidence>
<dbReference type="SUPFAM" id="SSF47459">
    <property type="entry name" value="HLH, helix-loop-helix DNA-binding domain"/>
    <property type="match status" value="1"/>
</dbReference>
<dbReference type="GO" id="GO:0045944">
    <property type="term" value="P:positive regulation of transcription by RNA polymerase II"/>
    <property type="evidence" value="ECO:0007669"/>
    <property type="project" value="TreeGrafter"/>
</dbReference>
<accession>A0A6A6GTC8</accession>
<feature type="compositionally biased region" description="Basic and acidic residues" evidence="3">
    <location>
        <begin position="296"/>
        <end position="305"/>
    </location>
</feature>
<dbReference type="PROSITE" id="PS50888">
    <property type="entry name" value="BHLH"/>
    <property type="match status" value="1"/>
</dbReference>
<dbReference type="GO" id="GO:0090575">
    <property type="term" value="C:RNA polymerase II transcription regulator complex"/>
    <property type="evidence" value="ECO:0007669"/>
    <property type="project" value="TreeGrafter"/>
</dbReference>
<feature type="compositionally biased region" description="Basic residues" evidence="3">
    <location>
        <begin position="366"/>
        <end position="375"/>
    </location>
</feature>
<feature type="compositionally biased region" description="Polar residues" evidence="3">
    <location>
        <begin position="208"/>
        <end position="259"/>
    </location>
</feature>
<gene>
    <name evidence="5" type="ORF">EV356DRAFT_512085</name>
</gene>
<dbReference type="Pfam" id="PF00010">
    <property type="entry name" value="HLH"/>
    <property type="match status" value="1"/>
</dbReference>
<dbReference type="InterPro" id="IPR036638">
    <property type="entry name" value="HLH_DNA-bd_sf"/>
</dbReference>
<dbReference type="GO" id="GO:0003700">
    <property type="term" value="F:DNA-binding transcription factor activity"/>
    <property type="evidence" value="ECO:0007669"/>
    <property type="project" value="TreeGrafter"/>
</dbReference>
<feature type="region of interest" description="Disordered" evidence="3">
    <location>
        <begin position="1"/>
        <end position="409"/>
    </location>
</feature>
<evidence type="ECO:0000313" key="6">
    <source>
        <dbReference type="Proteomes" id="UP000800092"/>
    </source>
</evidence>
<feature type="domain" description="BHLH" evidence="4">
    <location>
        <begin position="398"/>
        <end position="449"/>
    </location>
</feature>
<feature type="compositionally biased region" description="Pro residues" evidence="3">
    <location>
        <begin position="559"/>
        <end position="572"/>
    </location>
</feature>
<dbReference type="PANTHER" id="PTHR10328">
    <property type="entry name" value="PROTEIN MAX MYC-ASSOCIATED FACTOR X"/>
    <property type="match status" value="1"/>
</dbReference>
<evidence type="ECO:0000256" key="3">
    <source>
        <dbReference type="SAM" id="MobiDB-lite"/>
    </source>
</evidence>
<keyword evidence="2" id="KW-0539">Nucleus</keyword>
<feature type="compositionally biased region" description="Polar residues" evidence="3">
    <location>
        <begin position="518"/>
        <end position="542"/>
    </location>
</feature>
<protein>
    <recommendedName>
        <fullName evidence="4">BHLH domain-containing protein</fullName>
    </recommendedName>
</protein>
<organism evidence="5 6">
    <name type="scientific">Viridothelium virens</name>
    <name type="common">Speckled blister lichen</name>
    <name type="synonym">Trypethelium virens</name>
    <dbReference type="NCBI Taxonomy" id="1048519"/>
    <lineage>
        <taxon>Eukaryota</taxon>
        <taxon>Fungi</taxon>
        <taxon>Dikarya</taxon>
        <taxon>Ascomycota</taxon>
        <taxon>Pezizomycotina</taxon>
        <taxon>Dothideomycetes</taxon>
        <taxon>Dothideomycetes incertae sedis</taxon>
        <taxon>Trypetheliales</taxon>
        <taxon>Trypetheliaceae</taxon>
        <taxon>Viridothelium</taxon>
    </lineage>
</organism>
<feature type="compositionally biased region" description="Polar residues" evidence="3">
    <location>
        <begin position="333"/>
        <end position="348"/>
    </location>
</feature>
<dbReference type="PANTHER" id="PTHR10328:SF15">
    <property type="entry name" value="BHLH TRANSCRIPTION FACTOR"/>
    <property type="match status" value="1"/>
</dbReference>
<dbReference type="AlphaFoldDB" id="A0A6A6GTC8"/>
<evidence type="ECO:0000259" key="4">
    <source>
        <dbReference type="PROSITE" id="PS50888"/>
    </source>
</evidence>
<dbReference type="Proteomes" id="UP000800092">
    <property type="component" value="Unassembled WGS sequence"/>
</dbReference>
<name>A0A6A6GTC8_VIRVR</name>
<feature type="compositionally biased region" description="Low complexity" evidence="3">
    <location>
        <begin position="545"/>
        <end position="558"/>
    </location>
</feature>
<proteinExistence type="predicted"/>
<dbReference type="GO" id="GO:0046983">
    <property type="term" value="F:protein dimerization activity"/>
    <property type="evidence" value="ECO:0007669"/>
    <property type="project" value="InterPro"/>
</dbReference>
<sequence>MSAMDISSPHRDGPTSQPQGLPSIMSLTNGLSPQATSPLNNKQETRDSGAFSVSQQSKHSSAVSNPNLQINTILNADESPNRQSGPASPLSARVPSHHSGNLPSLNKPFEGYNRDSGTDYSRNSGADFNRNSGTDYRNSGTDYRNSGTDYRNSGTDYRSSGTDYRTSGTDFSRTSGITDYTPQHESRRSSIDSRMNSGMSHLVIGPSSPYNESQNASQVSLASNLQHQRGITSSVPPRSSGTAPLSPLSGRSSARSNQAPRIAPVINPNPRGVSGMPDPTAAAPTKGYAWAFPDARPGERAESRPVSRAPPPEPEPEISGRNSEDSSPERSLSRQGSFAASINSSLYTDPNLPPGQRRFDDDPATTHHHSMKHKAIVNLQGGDAMSPAGSGNYSRTPELRNSHKLAERKRRSEMKDLFDTLNEILPGGPSNKTSKWEILSKAIEHIKALDRNNTHSQAELQHMRPELDYARRTQNENDQLRHEVEMMYQQLRVADPQNPHVYGTMTGHLAQQQGQQQHHNSQTNGANGFTPSQPHTNGTAQNVLPPLQQQQSASSPGQWPMPPQTQPQPPVSGAPMQGVEMYGRTFERR</sequence>
<evidence type="ECO:0000256" key="1">
    <source>
        <dbReference type="ARBA" id="ARBA00023125"/>
    </source>
</evidence>
<dbReference type="OrthoDB" id="8964853at2759"/>
<feature type="compositionally biased region" description="Polar residues" evidence="3">
    <location>
        <begin position="118"/>
        <end position="181"/>
    </location>
</feature>
<dbReference type="SMART" id="SM00353">
    <property type="entry name" value="HLH"/>
    <property type="match status" value="1"/>
</dbReference>
<evidence type="ECO:0000256" key="2">
    <source>
        <dbReference type="ARBA" id="ARBA00023242"/>
    </source>
</evidence>
<feature type="region of interest" description="Disordered" evidence="3">
    <location>
        <begin position="509"/>
        <end position="589"/>
    </location>
</feature>
<dbReference type="InterPro" id="IPR011598">
    <property type="entry name" value="bHLH_dom"/>
</dbReference>
<feature type="compositionally biased region" description="Basic and acidic residues" evidence="3">
    <location>
        <begin position="182"/>
        <end position="191"/>
    </location>
</feature>
<dbReference type="GO" id="GO:0003677">
    <property type="term" value="F:DNA binding"/>
    <property type="evidence" value="ECO:0007669"/>
    <property type="project" value="UniProtKB-KW"/>
</dbReference>
<feature type="compositionally biased region" description="Polar residues" evidence="3">
    <location>
        <begin position="51"/>
        <end position="74"/>
    </location>
</feature>